<comment type="similarity">
    <text evidence="1 8">Belongs to the esterase D family.</text>
</comment>
<evidence type="ECO:0000256" key="6">
    <source>
        <dbReference type="NCBIfam" id="TIGR02821"/>
    </source>
</evidence>
<evidence type="ECO:0000256" key="3">
    <source>
        <dbReference type="ARBA" id="ARBA00022487"/>
    </source>
</evidence>
<name>A0A9X2BB03_9GAMM</name>
<dbReference type="NCBIfam" id="TIGR02821">
    <property type="entry name" value="fghA_ester_D"/>
    <property type="match status" value="1"/>
</dbReference>
<dbReference type="PANTHER" id="PTHR10061:SF0">
    <property type="entry name" value="S-FORMYLGLUTATHIONE HYDROLASE"/>
    <property type="match status" value="1"/>
</dbReference>
<evidence type="ECO:0000256" key="5">
    <source>
        <dbReference type="ARBA" id="ARBA00047590"/>
    </source>
</evidence>
<evidence type="ECO:0000256" key="4">
    <source>
        <dbReference type="ARBA" id="ARBA00022801"/>
    </source>
</evidence>
<proteinExistence type="inferred from homology"/>
<accession>A0A9X2BB03</accession>
<dbReference type="GO" id="GO:0018738">
    <property type="term" value="F:S-formylglutathione hydrolase activity"/>
    <property type="evidence" value="ECO:0007669"/>
    <property type="project" value="UniProtKB-UniRule"/>
</dbReference>
<dbReference type="InterPro" id="IPR014186">
    <property type="entry name" value="S-formylglutathione_hydrol"/>
</dbReference>
<dbReference type="GO" id="GO:0052689">
    <property type="term" value="F:carboxylic ester hydrolase activity"/>
    <property type="evidence" value="ECO:0007669"/>
    <property type="project" value="UniProtKB-KW"/>
</dbReference>
<evidence type="ECO:0000256" key="8">
    <source>
        <dbReference type="RuleBase" id="RU363068"/>
    </source>
</evidence>
<comment type="function">
    <text evidence="8">Serine hydrolase involved in the detoxification of formaldehyde.</text>
</comment>
<comment type="catalytic activity">
    <reaction evidence="5 8">
        <text>S-formylglutathione + H2O = formate + glutathione + H(+)</text>
        <dbReference type="Rhea" id="RHEA:14961"/>
        <dbReference type="ChEBI" id="CHEBI:15377"/>
        <dbReference type="ChEBI" id="CHEBI:15378"/>
        <dbReference type="ChEBI" id="CHEBI:15740"/>
        <dbReference type="ChEBI" id="CHEBI:57688"/>
        <dbReference type="ChEBI" id="CHEBI:57925"/>
        <dbReference type="EC" id="3.1.2.12"/>
    </reaction>
</comment>
<dbReference type="FunFam" id="3.40.50.1820:FF:000002">
    <property type="entry name" value="S-formylglutathione hydrolase"/>
    <property type="match status" value="1"/>
</dbReference>
<dbReference type="InterPro" id="IPR000801">
    <property type="entry name" value="Esterase-like"/>
</dbReference>
<dbReference type="SUPFAM" id="SSF53474">
    <property type="entry name" value="alpha/beta-Hydrolases"/>
    <property type="match status" value="1"/>
</dbReference>
<evidence type="ECO:0000313" key="10">
    <source>
        <dbReference type="Proteomes" id="UP001139701"/>
    </source>
</evidence>
<dbReference type="AlphaFoldDB" id="A0A9X2BB03"/>
<keyword evidence="3 8" id="KW-0719">Serine esterase</keyword>
<gene>
    <name evidence="9" type="primary">fghA</name>
    <name evidence="9" type="ORF">MKI79_09175</name>
</gene>
<dbReference type="EMBL" id="JAKUML010000014">
    <property type="protein sequence ID" value="MCJ8147070.1"/>
    <property type="molecule type" value="Genomic_DNA"/>
</dbReference>
<feature type="active site" description="Charge relay system" evidence="7">
    <location>
        <position position="261"/>
    </location>
</feature>
<feature type="active site" description="Charge relay system" evidence="7">
    <location>
        <position position="152"/>
    </location>
</feature>
<evidence type="ECO:0000313" key="9">
    <source>
        <dbReference type="EMBL" id="MCJ8147070.1"/>
    </source>
</evidence>
<dbReference type="EC" id="3.1.2.12" evidence="2 6"/>
<keyword evidence="10" id="KW-1185">Reference proteome</keyword>
<dbReference type="GO" id="GO:0005829">
    <property type="term" value="C:cytosol"/>
    <property type="evidence" value="ECO:0007669"/>
    <property type="project" value="TreeGrafter"/>
</dbReference>
<dbReference type="InterPro" id="IPR029058">
    <property type="entry name" value="AB_hydrolase_fold"/>
</dbReference>
<comment type="caution">
    <text evidence="9">The sequence shown here is derived from an EMBL/GenBank/DDBJ whole genome shotgun (WGS) entry which is preliminary data.</text>
</comment>
<organism evidence="9 10">
    <name type="scientific">Acinetobacter sedimenti</name>
    <dbReference type="NCBI Taxonomy" id="2919922"/>
    <lineage>
        <taxon>Bacteria</taxon>
        <taxon>Pseudomonadati</taxon>
        <taxon>Pseudomonadota</taxon>
        <taxon>Gammaproteobacteria</taxon>
        <taxon>Moraxellales</taxon>
        <taxon>Moraxellaceae</taxon>
        <taxon>Acinetobacter</taxon>
    </lineage>
</organism>
<sequence>MELLQKHHCFAGEQRFYRHHAKSLQCDMKFGVYLPEKALKGQDCTAVIYLAGLTCTEETFAIKAHAQQLANELDLILITPGTSPRGEDVMDDAHWDLGQGAGFYVNATQPLWAKHYQMQTYIADELYQLIVDNFPIATNQDVKYKIGLMGHSMGGHGALSLAFKFPEKFQSVSAFAPICAPSICPWGEKAFSHYLGMDQQAWFAHDSSHLIIERGKQFPNILVDQGLDDQFYSQLHPEKLQQACDQVGQNLTLRFHEGFDHGYYFIQSFIADHLRHHAEQLHGV</sequence>
<evidence type="ECO:0000256" key="1">
    <source>
        <dbReference type="ARBA" id="ARBA00005622"/>
    </source>
</evidence>
<dbReference type="Proteomes" id="UP001139701">
    <property type="component" value="Unassembled WGS sequence"/>
</dbReference>
<dbReference type="PANTHER" id="PTHR10061">
    <property type="entry name" value="S-FORMYLGLUTATHIONE HYDROLASE"/>
    <property type="match status" value="1"/>
</dbReference>
<keyword evidence="4 8" id="KW-0378">Hydrolase</keyword>
<reference evidence="9" key="1">
    <citation type="submission" date="2022-02" db="EMBL/GenBank/DDBJ databases">
        <title>Acinetobacter A3.8 sp. nov., isolated from Sediment (Zhairuo Island).</title>
        <authorList>
            <person name="Zheng K."/>
        </authorList>
    </citation>
    <scope>NUCLEOTIDE SEQUENCE</scope>
    <source>
        <strain evidence="9">A3.8</strain>
    </source>
</reference>
<dbReference type="RefSeq" id="WP_241572588.1">
    <property type="nucleotide sequence ID" value="NZ_JAKUML010000014.1"/>
</dbReference>
<evidence type="ECO:0000256" key="7">
    <source>
        <dbReference type="PIRSR" id="PIRSR614186-1"/>
    </source>
</evidence>
<dbReference type="Gene3D" id="3.40.50.1820">
    <property type="entry name" value="alpha/beta hydrolase"/>
    <property type="match status" value="1"/>
</dbReference>
<evidence type="ECO:0000256" key="2">
    <source>
        <dbReference type="ARBA" id="ARBA00012479"/>
    </source>
</evidence>
<dbReference type="GO" id="GO:0046294">
    <property type="term" value="P:formaldehyde catabolic process"/>
    <property type="evidence" value="ECO:0007669"/>
    <property type="project" value="InterPro"/>
</dbReference>
<protein>
    <recommendedName>
        <fullName evidence="2 6">S-formylglutathione hydrolase</fullName>
        <ecNumber evidence="2 6">3.1.2.12</ecNumber>
    </recommendedName>
</protein>
<dbReference type="Pfam" id="PF00756">
    <property type="entry name" value="Esterase"/>
    <property type="match status" value="1"/>
</dbReference>
<feature type="active site" description="Charge relay system" evidence="7">
    <location>
        <position position="229"/>
    </location>
</feature>